<comment type="subcellular location">
    <subcellularLocation>
        <location evidence="1">Membrane</location>
        <topology evidence="1">Multi-pass membrane protein</topology>
    </subcellularLocation>
</comment>
<evidence type="ECO:0000313" key="8">
    <source>
        <dbReference type="Proteomes" id="UP001525890"/>
    </source>
</evidence>
<feature type="transmembrane region" description="Helical" evidence="6">
    <location>
        <begin position="205"/>
        <end position="226"/>
    </location>
</feature>
<feature type="transmembrane region" description="Helical" evidence="6">
    <location>
        <begin position="145"/>
        <end position="168"/>
    </location>
</feature>
<evidence type="ECO:0000256" key="4">
    <source>
        <dbReference type="ARBA" id="ARBA00022989"/>
    </source>
</evidence>
<comment type="caution">
    <text evidence="7">The sequence shown here is derived from an EMBL/GenBank/DDBJ whole genome shotgun (WGS) entry which is preliminary data.</text>
</comment>
<evidence type="ECO:0000256" key="6">
    <source>
        <dbReference type="SAM" id="Phobius"/>
    </source>
</evidence>
<keyword evidence="3 6" id="KW-0812">Transmembrane</keyword>
<evidence type="ECO:0000256" key="2">
    <source>
        <dbReference type="ARBA" id="ARBA00008333"/>
    </source>
</evidence>
<dbReference type="RefSeq" id="WP_368008525.1">
    <property type="nucleotide sequence ID" value="NZ_JAMXFF010000041.1"/>
</dbReference>
<comment type="similarity">
    <text evidence="2">Belongs to the oxidase-dependent Fe transporter (OFeT) (TC 9.A.10.1) family.</text>
</comment>
<proteinExistence type="inferred from homology"/>
<accession>A0ABT2N001</accession>
<organism evidence="7 8">
    <name type="scientific">Laspinema palackyanum D2a</name>
    <dbReference type="NCBI Taxonomy" id="2953684"/>
    <lineage>
        <taxon>Bacteria</taxon>
        <taxon>Bacillati</taxon>
        <taxon>Cyanobacteriota</taxon>
        <taxon>Cyanophyceae</taxon>
        <taxon>Oscillatoriophycideae</taxon>
        <taxon>Oscillatoriales</taxon>
        <taxon>Laspinemataceae</taxon>
        <taxon>Laspinema</taxon>
        <taxon>Laspinema palackyanum</taxon>
    </lineage>
</organism>
<gene>
    <name evidence="7" type="ORF">NG799_22315</name>
</gene>
<reference evidence="7 8" key="1">
    <citation type="journal article" date="2022" name="Front. Microbiol.">
        <title>High genomic differentiation and limited gene flow indicate recent cryptic speciation within the genus Laspinema (cyanobacteria).</title>
        <authorList>
            <person name="Stanojkovic A."/>
            <person name="Skoupy S."/>
            <person name="Skaloud P."/>
            <person name="Dvorak P."/>
        </authorList>
    </citation>
    <scope>NUCLEOTIDE SEQUENCE [LARGE SCALE GENOMIC DNA]</scope>
    <source>
        <strain evidence="7 8">D2a</strain>
    </source>
</reference>
<feature type="transmembrane region" description="Helical" evidence="6">
    <location>
        <begin position="78"/>
        <end position="100"/>
    </location>
</feature>
<feature type="transmembrane region" description="Helical" evidence="6">
    <location>
        <begin position="174"/>
        <end position="193"/>
    </location>
</feature>
<dbReference type="EMBL" id="JAMXFF010000041">
    <property type="protein sequence ID" value="MCT7969051.1"/>
    <property type="molecule type" value="Genomic_DNA"/>
</dbReference>
<dbReference type="InterPro" id="IPR004923">
    <property type="entry name" value="FTR1/Fip1/EfeU"/>
</dbReference>
<sequence length="328" mass="35251">MELSAALPTFLITLREGVEAALVVGIVLACLKKAQQSQLNPWVYAGVGTGIVASGLVGIIFGGILQAVGQSDWRYAPAIAPSLKAGFCLMAIAMLSWMLIWMTKQAKSLKGEVEGAVNAALFEGKIPSELPEETRKNSLEYQAGWGVFTLIFIAVLREGFETVVFILAQFERGWTPVLGAIAGLIGAFAMGRLLFKWGVKINLRLFFQIMGVFLLLIVSGLVISALKSANLAVMEFSAIAPQFSSWCHAGTDSCILGPQVWDASQILPDNRFPGVILKALLGYRSQLYLVQAIAYLVFLITAGGLYFQSITGKGTGIQGSESKRGLSH</sequence>
<feature type="transmembrane region" description="Helical" evidence="6">
    <location>
        <begin position="43"/>
        <end position="66"/>
    </location>
</feature>
<dbReference type="PANTHER" id="PTHR31632:SF2">
    <property type="entry name" value="PLASMA MEMBRANE IRON PERMEASE"/>
    <property type="match status" value="1"/>
</dbReference>
<dbReference type="Proteomes" id="UP001525890">
    <property type="component" value="Unassembled WGS sequence"/>
</dbReference>
<keyword evidence="5 6" id="KW-0472">Membrane</keyword>
<feature type="transmembrane region" description="Helical" evidence="6">
    <location>
        <begin position="287"/>
        <end position="307"/>
    </location>
</feature>
<dbReference type="PANTHER" id="PTHR31632">
    <property type="entry name" value="IRON TRANSPORTER FTH1"/>
    <property type="match status" value="1"/>
</dbReference>
<feature type="transmembrane region" description="Helical" evidence="6">
    <location>
        <begin position="12"/>
        <end position="31"/>
    </location>
</feature>
<keyword evidence="4 6" id="KW-1133">Transmembrane helix</keyword>
<dbReference type="Pfam" id="PF03239">
    <property type="entry name" value="FTR1"/>
    <property type="match status" value="1"/>
</dbReference>
<name>A0ABT2N001_9CYAN</name>
<evidence type="ECO:0000256" key="5">
    <source>
        <dbReference type="ARBA" id="ARBA00023136"/>
    </source>
</evidence>
<protein>
    <submittedName>
        <fullName evidence="7">FTR1 family protein</fullName>
    </submittedName>
</protein>
<evidence type="ECO:0000256" key="3">
    <source>
        <dbReference type="ARBA" id="ARBA00022692"/>
    </source>
</evidence>
<evidence type="ECO:0000313" key="7">
    <source>
        <dbReference type="EMBL" id="MCT7969051.1"/>
    </source>
</evidence>
<evidence type="ECO:0000256" key="1">
    <source>
        <dbReference type="ARBA" id="ARBA00004141"/>
    </source>
</evidence>
<keyword evidence="8" id="KW-1185">Reference proteome</keyword>